<organism evidence="3 4">
    <name type="scientific">Candidatus Chisholmbacteria bacterium RIFCSPLOWO2_01_FULL_49_14</name>
    <dbReference type="NCBI Taxonomy" id="1797593"/>
    <lineage>
        <taxon>Bacteria</taxon>
        <taxon>Candidatus Chisholmiibacteriota</taxon>
    </lineage>
</organism>
<dbReference type="PROSITE" id="PS50005">
    <property type="entry name" value="TPR"/>
    <property type="match status" value="1"/>
</dbReference>
<dbReference type="InterPro" id="IPR011990">
    <property type="entry name" value="TPR-like_helical_dom_sf"/>
</dbReference>
<proteinExistence type="predicted"/>
<evidence type="ECO:0000313" key="4">
    <source>
        <dbReference type="Proteomes" id="UP000176723"/>
    </source>
</evidence>
<evidence type="ECO:0000256" key="2">
    <source>
        <dbReference type="SAM" id="MobiDB-lite"/>
    </source>
</evidence>
<sequence length="245" mass="27540">MPNVLPITNLQSNATEKAIRAALEGKWEEAIEFNLYLIKDEPGDITALNRLAKAYTEIGDIEKANNTYKKVLSLDKYNPIATKNLIRLKTKEKVKIQSSINPSPAIQANFLEEPGKTKSTQLVRLTDADNLANLHIGQSVMLEAKKRSVSVLLSDGTYIGTLPDDLSFRLGRLIRGGNKYETFVKGLPANHGVLIFIRETERSRRYKNTPSFPMTTHATYQADLRHTELREEPLDTRETGEDEDA</sequence>
<dbReference type="Gene3D" id="1.25.40.10">
    <property type="entry name" value="Tetratricopeptide repeat domain"/>
    <property type="match status" value="1"/>
</dbReference>
<evidence type="ECO:0000256" key="1">
    <source>
        <dbReference type="PROSITE-ProRule" id="PRU00339"/>
    </source>
</evidence>
<name>A0A1G1VZS7_9BACT</name>
<comment type="caution">
    <text evidence="3">The sequence shown here is derived from an EMBL/GenBank/DDBJ whole genome shotgun (WGS) entry which is preliminary data.</text>
</comment>
<feature type="region of interest" description="Disordered" evidence="2">
    <location>
        <begin position="207"/>
        <end position="245"/>
    </location>
</feature>
<dbReference type="EMBL" id="MHCL01000025">
    <property type="protein sequence ID" value="OGY20667.1"/>
    <property type="molecule type" value="Genomic_DNA"/>
</dbReference>
<dbReference type="InterPro" id="IPR019734">
    <property type="entry name" value="TPR_rpt"/>
</dbReference>
<dbReference type="SUPFAM" id="SSF48452">
    <property type="entry name" value="TPR-like"/>
    <property type="match status" value="1"/>
</dbReference>
<feature type="repeat" description="TPR" evidence="1">
    <location>
        <begin position="45"/>
        <end position="78"/>
    </location>
</feature>
<keyword evidence="1" id="KW-0802">TPR repeat</keyword>
<reference evidence="3 4" key="1">
    <citation type="journal article" date="2016" name="Nat. Commun.">
        <title>Thousands of microbial genomes shed light on interconnected biogeochemical processes in an aquifer system.</title>
        <authorList>
            <person name="Anantharaman K."/>
            <person name="Brown C.T."/>
            <person name="Hug L.A."/>
            <person name="Sharon I."/>
            <person name="Castelle C.J."/>
            <person name="Probst A.J."/>
            <person name="Thomas B.C."/>
            <person name="Singh A."/>
            <person name="Wilkins M.J."/>
            <person name="Karaoz U."/>
            <person name="Brodie E.L."/>
            <person name="Williams K.H."/>
            <person name="Hubbard S.S."/>
            <person name="Banfield J.F."/>
        </authorList>
    </citation>
    <scope>NUCLEOTIDE SEQUENCE [LARGE SCALE GENOMIC DNA]</scope>
</reference>
<dbReference type="STRING" id="1797593.A3A65_00570"/>
<dbReference type="Proteomes" id="UP000176723">
    <property type="component" value="Unassembled WGS sequence"/>
</dbReference>
<gene>
    <name evidence="3" type="ORF">A3A65_00570</name>
</gene>
<evidence type="ECO:0000313" key="3">
    <source>
        <dbReference type="EMBL" id="OGY20667.1"/>
    </source>
</evidence>
<feature type="compositionally biased region" description="Basic and acidic residues" evidence="2">
    <location>
        <begin position="223"/>
        <end position="239"/>
    </location>
</feature>
<dbReference type="AlphaFoldDB" id="A0A1G1VZS7"/>
<protein>
    <submittedName>
        <fullName evidence="3">Uncharacterized protein</fullName>
    </submittedName>
</protein>
<accession>A0A1G1VZS7</accession>
<feature type="compositionally biased region" description="Polar residues" evidence="2">
    <location>
        <begin position="208"/>
        <end position="219"/>
    </location>
</feature>